<evidence type="ECO:0000256" key="2">
    <source>
        <dbReference type="ARBA" id="ARBA00022475"/>
    </source>
</evidence>
<name>A0A1I0ZMD6_9CELL</name>
<dbReference type="InterPro" id="IPR017039">
    <property type="entry name" value="Virul_fac_BrkB"/>
</dbReference>
<dbReference type="Proteomes" id="UP000199012">
    <property type="component" value="Unassembled WGS sequence"/>
</dbReference>
<dbReference type="OrthoDB" id="5143175at2"/>
<evidence type="ECO:0000313" key="8">
    <source>
        <dbReference type="EMBL" id="SFB25538.1"/>
    </source>
</evidence>
<feature type="transmembrane region" description="Helical" evidence="7">
    <location>
        <begin position="205"/>
        <end position="232"/>
    </location>
</feature>
<organism evidence="8 9">
    <name type="scientific">Cellulomonas marina</name>
    <dbReference type="NCBI Taxonomy" id="988821"/>
    <lineage>
        <taxon>Bacteria</taxon>
        <taxon>Bacillati</taxon>
        <taxon>Actinomycetota</taxon>
        <taxon>Actinomycetes</taxon>
        <taxon>Micrococcales</taxon>
        <taxon>Cellulomonadaceae</taxon>
        <taxon>Cellulomonas</taxon>
    </lineage>
</organism>
<feature type="transmembrane region" description="Helical" evidence="7">
    <location>
        <begin position="159"/>
        <end position="184"/>
    </location>
</feature>
<feature type="transmembrane region" description="Helical" evidence="7">
    <location>
        <begin position="244"/>
        <end position="270"/>
    </location>
</feature>
<feature type="transmembrane region" description="Helical" evidence="7">
    <location>
        <begin position="311"/>
        <end position="337"/>
    </location>
</feature>
<dbReference type="PANTHER" id="PTHR30213">
    <property type="entry name" value="INNER MEMBRANE PROTEIN YHJD"/>
    <property type="match status" value="1"/>
</dbReference>
<evidence type="ECO:0000313" key="9">
    <source>
        <dbReference type="Proteomes" id="UP000199012"/>
    </source>
</evidence>
<dbReference type="Pfam" id="PF03631">
    <property type="entry name" value="Virul_fac_BrkB"/>
    <property type="match status" value="1"/>
</dbReference>
<feature type="transmembrane region" description="Helical" evidence="7">
    <location>
        <begin position="93"/>
        <end position="116"/>
    </location>
</feature>
<accession>A0A1I0ZMD6</accession>
<keyword evidence="5 7" id="KW-0472">Membrane</keyword>
<keyword evidence="4 7" id="KW-1133">Transmembrane helix</keyword>
<feature type="transmembrane region" description="Helical" evidence="7">
    <location>
        <begin position="282"/>
        <end position="305"/>
    </location>
</feature>
<dbReference type="EMBL" id="FOKA01000011">
    <property type="protein sequence ID" value="SFB25538.1"/>
    <property type="molecule type" value="Genomic_DNA"/>
</dbReference>
<evidence type="ECO:0000256" key="5">
    <source>
        <dbReference type="ARBA" id="ARBA00023136"/>
    </source>
</evidence>
<gene>
    <name evidence="8" type="ORF">SAMN05421867_111113</name>
</gene>
<dbReference type="RefSeq" id="WP_090033563.1">
    <property type="nucleotide sequence ID" value="NZ_BONM01000007.1"/>
</dbReference>
<evidence type="ECO:0000256" key="6">
    <source>
        <dbReference type="SAM" id="MobiDB-lite"/>
    </source>
</evidence>
<protein>
    <submittedName>
        <fullName evidence="8">Membrane protein</fullName>
    </submittedName>
</protein>
<reference evidence="8 9" key="1">
    <citation type="submission" date="2016-10" db="EMBL/GenBank/DDBJ databases">
        <authorList>
            <person name="de Groot N.N."/>
        </authorList>
    </citation>
    <scope>NUCLEOTIDE SEQUENCE [LARGE SCALE GENOMIC DNA]</scope>
    <source>
        <strain evidence="8 9">CGMCC 4.6945</strain>
    </source>
</reference>
<evidence type="ECO:0000256" key="4">
    <source>
        <dbReference type="ARBA" id="ARBA00022989"/>
    </source>
</evidence>
<keyword evidence="2" id="KW-1003">Cell membrane</keyword>
<feature type="region of interest" description="Disordered" evidence="6">
    <location>
        <begin position="1"/>
        <end position="24"/>
    </location>
</feature>
<dbReference type="STRING" id="988821.SAMN05421867_111113"/>
<keyword evidence="3 7" id="KW-0812">Transmembrane</keyword>
<evidence type="ECO:0000256" key="3">
    <source>
        <dbReference type="ARBA" id="ARBA00022692"/>
    </source>
</evidence>
<keyword evidence="9" id="KW-1185">Reference proteome</keyword>
<evidence type="ECO:0000256" key="1">
    <source>
        <dbReference type="ARBA" id="ARBA00004651"/>
    </source>
</evidence>
<dbReference type="PANTHER" id="PTHR30213:SF1">
    <property type="entry name" value="INNER MEMBRANE PROTEIN YHJD"/>
    <property type="match status" value="1"/>
</dbReference>
<proteinExistence type="predicted"/>
<comment type="subcellular location">
    <subcellularLocation>
        <location evidence="1">Cell membrane</location>
        <topology evidence="1">Multi-pass membrane protein</topology>
    </subcellularLocation>
</comment>
<dbReference type="AlphaFoldDB" id="A0A1I0ZMD6"/>
<evidence type="ECO:0000256" key="7">
    <source>
        <dbReference type="SAM" id="Phobius"/>
    </source>
</evidence>
<dbReference type="GO" id="GO:0005886">
    <property type="term" value="C:plasma membrane"/>
    <property type="evidence" value="ECO:0007669"/>
    <property type="project" value="UniProtKB-SubCell"/>
</dbReference>
<sequence length="362" mass="35998">MSATAGPAARPDPPGYGGTGQVEVGPARGAGTAHLLVGHELGEEDPTNSRRPTGFAAVWAAVQRLLAAWNRTRAARANARFGQAGGGVLTGGIAYSALFSVAAALTLGFTVLTAVLGNDVDLRERIARAIDTSLPGLVAVDGSQGLVDVDELQLSSRGVLAGVVAAVVLLVTATNAMAALRTAVRAMFAAPTAGQNLVGSKLRELVGVVGIGLAVVVSALLGLAVTTVVAWLTTVLGVGVGAGVTAAVAGVAVAFLADAATFVLLVRVLAAQDPPRRDLLQGAAITGLGLGVVRVLGTSAVAGSASRNPLFATAVTLATLLVWINLISRIVLLAAAWTADPSLEELQGEGPGARTAEGPAAG</sequence>